<accession>A0ABW3M4W0</accession>
<sequence length="149" mass="16639">MHAGIRTIDQIRTELDAGSQRGTAALRALLNEPPEPALTSTLHEGWARRVTRQTPIPPPTWHVRLYDRTDQLIGIADAWWDEVALAWDFGHQRDARSATRQAVFAKEGVVTLRTALPDLRSNPTKVAEQLAAAFLQATRRPRPPVRAVP</sequence>
<dbReference type="Proteomes" id="UP001597045">
    <property type="component" value="Unassembled WGS sequence"/>
</dbReference>
<evidence type="ECO:0000313" key="2">
    <source>
        <dbReference type="Proteomes" id="UP001597045"/>
    </source>
</evidence>
<proteinExistence type="predicted"/>
<evidence type="ECO:0008006" key="3">
    <source>
        <dbReference type="Google" id="ProtNLM"/>
    </source>
</evidence>
<comment type="caution">
    <text evidence="1">The sequence shown here is derived from an EMBL/GenBank/DDBJ whole genome shotgun (WGS) entry which is preliminary data.</text>
</comment>
<reference evidence="2" key="1">
    <citation type="journal article" date="2019" name="Int. J. Syst. Evol. Microbiol.">
        <title>The Global Catalogue of Microorganisms (GCM) 10K type strain sequencing project: providing services to taxonomists for standard genome sequencing and annotation.</title>
        <authorList>
            <consortium name="The Broad Institute Genomics Platform"/>
            <consortium name="The Broad Institute Genome Sequencing Center for Infectious Disease"/>
            <person name="Wu L."/>
            <person name="Ma J."/>
        </authorList>
    </citation>
    <scope>NUCLEOTIDE SEQUENCE [LARGE SCALE GENOMIC DNA]</scope>
    <source>
        <strain evidence="2">JCM 31486</strain>
    </source>
</reference>
<gene>
    <name evidence="1" type="ORF">ACFQ1S_04540</name>
</gene>
<protein>
    <recommendedName>
        <fullName evidence="3">DUF559 domain-containing protein</fullName>
    </recommendedName>
</protein>
<name>A0ABW3M4W0_9PSEU</name>
<evidence type="ECO:0000313" key="1">
    <source>
        <dbReference type="EMBL" id="MFD1044915.1"/>
    </source>
</evidence>
<organism evidence="1 2">
    <name type="scientific">Kibdelosporangium lantanae</name>
    <dbReference type="NCBI Taxonomy" id="1497396"/>
    <lineage>
        <taxon>Bacteria</taxon>
        <taxon>Bacillati</taxon>
        <taxon>Actinomycetota</taxon>
        <taxon>Actinomycetes</taxon>
        <taxon>Pseudonocardiales</taxon>
        <taxon>Pseudonocardiaceae</taxon>
        <taxon>Kibdelosporangium</taxon>
    </lineage>
</organism>
<keyword evidence="2" id="KW-1185">Reference proteome</keyword>
<dbReference type="EMBL" id="JBHTIS010000158">
    <property type="protein sequence ID" value="MFD1044915.1"/>
    <property type="molecule type" value="Genomic_DNA"/>
</dbReference>